<accession>A0A561VFB5</accession>
<evidence type="ECO:0000259" key="1">
    <source>
        <dbReference type="PROSITE" id="PS50943"/>
    </source>
</evidence>
<dbReference type="Proteomes" id="UP000319927">
    <property type="component" value="Unassembled WGS sequence"/>
</dbReference>
<organism evidence="2 3">
    <name type="scientific">Micromonospora palomenae</name>
    <dbReference type="NCBI Taxonomy" id="1461247"/>
    <lineage>
        <taxon>Bacteria</taxon>
        <taxon>Bacillati</taxon>
        <taxon>Actinomycetota</taxon>
        <taxon>Actinomycetes</taxon>
        <taxon>Micromonosporales</taxon>
        <taxon>Micromonosporaceae</taxon>
        <taxon>Micromonospora</taxon>
    </lineage>
</organism>
<name>A0A561VFB5_9ACTN</name>
<comment type="caution">
    <text evidence="2">The sequence shown here is derived from an EMBL/GenBank/DDBJ whole genome shotgun (WGS) entry which is preliminary data.</text>
</comment>
<dbReference type="PROSITE" id="PS50943">
    <property type="entry name" value="HTH_CROC1"/>
    <property type="match status" value="1"/>
</dbReference>
<dbReference type="EMBL" id="VIXA01000006">
    <property type="protein sequence ID" value="TWG10288.1"/>
    <property type="molecule type" value="Genomic_DNA"/>
</dbReference>
<dbReference type="SUPFAM" id="SSF47413">
    <property type="entry name" value="lambda repressor-like DNA-binding domains"/>
    <property type="match status" value="1"/>
</dbReference>
<gene>
    <name evidence="2" type="ORF">FHX75_168</name>
</gene>
<dbReference type="PANTHER" id="PTHR35010:SF2">
    <property type="entry name" value="BLL4672 PROTEIN"/>
    <property type="match status" value="1"/>
</dbReference>
<dbReference type="PANTHER" id="PTHR35010">
    <property type="entry name" value="BLL4672 PROTEIN-RELATED"/>
    <property type="match status" value="1"/>
</dbReference>
<dbReference type="SMART" id="SM00530">
    <property type="entry name" value="HTH_XRE"/>
    <property type="match status" value="1"/>
</dbReference>
<proteinExistence type="predicted"/>
<dbReference type="Pfam" id="PF13560">
    <property type="entry name" value="HTH_31"/>
    <property type="match status" value="1"/>
</dbReference>
<dbReference type="Pfam" id="PF17765">
    <property type="entry name" value="MLTR_LBD"/>
    <property type="match status" value="1"/>
</dbReference>
<dbReference type="InterPro" id="IPR001387">
    <property type="entry name" value="Cro/C1-type_HTH"/>
</dbReference>
<dbReference type="Gene3D" id="1.10.260.40">
    <property type="entry name" value="lambda repressor-like DNA-binding domains"/>
    <property type="match status" value="1"/>
</dbReference>
<dbReference type="Gene3D" id="3.30.450.180">
    <property type="match status" value="1"/>
</dbReference>
<dbReference type="AlphaFoldDB" id="A0A561VFB5"/>
<dbReference type="CDD" id="cd00093">
    <property type="entry name" value="HTH_XRE"/>
    <property type="match status" value="1"/>
</dbReference>
<dbReference type="InterPro" id="IPR041413">
    <property type="entry name" value="MLTR_LBD"/>
</dbReference>
<dbReference type="GO" id="GO:0003677">
    <property type="term" value="F:DNA binding"/>
    <property type="evidence" value="ECO:0007669"/>
    <property type="project" value="InterPro"/>
</dbReference>
<keyword evidence="3" id="KW-1185">Reference proteome</keyword>
<protein>
    <submittedName>
        <fullName evidence="2">Transcriptional regulator with XRE-family HTH domain</fullName>
    </submittedName>
</protein>
<dbReference type="RefSeq" id="WP_154943610.1">
    <property type="nucleotide sequence ID" value="NZ_VIXA01000006.1"/>
</dbReference>
<evidence type="ECO:0000313" key="2">
    <source>
        <dbReference type="EMBL" id="TWG10288.1"/>
    </source>
</evidence>
<dbReference type="OrthoDB" id="3806821at2"/>
<reference evidence="2 3" key="1">
    <citation type="submission" date="2019-06" db="EMBL/GenBank/DDBJ databases">
        <title>Sequencing the genomes of 1000 actinobacteria strains.</title>
        <authorList>
            <person name="Klenk H.-P."/>
        </authorList>
    </citation>
    <scope>NUCLEOTIDE SEQUENCE [LARGE SCALE GENOMIC DNA]</scope>
    <source>
        <strain evidence="2 3">DSM 102131</strain>
    </source>
</reference>
<sequence>MHRGAELGDFLRSRRARLTPPDLGLAWPNGGRRVHGLRREEVALAAGVSADYYTRLEQGRARNVSDQVLDAVARALRLDDLETRHLFALTRPAAAARRTAPEQPPKPRAALRAMLDSLDPTPAIIHGPRLEVLGINRMGKVLLDDFEAMPLRERNMARWTFLDPRARRVYREWDVVAPQMVAILRLAAGRHAEDPALAELVAELTARSDQFARWWADHPVFQHTHGTKLLHHELVGPMTINYQSLALPADPGQSLIIYTADTGSPSEEKLRLLSSWASGPGDLATGSARLTALLED</sequence>
<dbReference type="InterPro" id="IPR010982">
    <property type="entry name" value="Lambda_DNA-bd_dom_sf"/>
</dbReference>
<feature type="domain" description="HTH cro/C1-type" evidence="1">
    <location>
        <begin position="32"/>
        <end position="81"/>
    </location>
</feature>
<evidence type="ECO:0000313" key="3">
    <source>
        <dbReference type="Proteomes" id="UP000319927"/>
    </source>
</evidence>